<protein>
    <submittedName>
        <fullName evidence="2">ThuA domain-containing protein</fullName>
    </submittedName>
</protein>
<dbReference type="RefSeq" id="WP_119786861.1">
    <property type="nucleotide sequence ID" value="NZ_QYUQ01000002.1"/>
</dbReference>
<dbReference type="InterPro" id="IPR029010">
    <property type="entry name" value="ThuA-like"/>
</dbReference>
<keyword evidence="3" id="KW-1185">Reference proteome</keyword>
<comment type="caution">
    <text evidence="2">The sequence shown here is derived from an EMBL/GenBank/DDBJ whole genome shotgun (WGS) entry which is preliminary data.</text>
</comment>
<evidence type="ECO:0000313" key="2">
    <source>
        <dbReference type="EMBL" id="RJG03366.1"/>
    </source>
</evidence>
<organism evidence="2 3">
    <name type="scientific">Noviherbaspirillum sedimenti</name>
    <dbReference type="NCBI Taxonomy" id="2320865"/>
    <lineage>
        <taxon>Bacteria</taxon>
        <taxon>Pseudomonadati</taxon>
        <taxon>Pseudomonadota</taxon>
        <taxon>Betaproteobacteria</taxon>
        <taxon>Burkholderiales</taxon>
        <taxon>Oxalobacteraceae</taxon>
        <taxon>Noviherbaspirillum</taxon>
    </lineage>
</organism>
<dbReference type="OrthoDB" id="9785923at2"/>
<reference evidence="3" key="1">
    <citation type="submission" date="2018-09" db="EMBL/GenBank/DDBJ databases">
        <authorList>
            <person name="Zhu H."/>
        </authorList>
    </citation>
    <scope>NUCLEOTIDE SEQUENCE [LARGE SCALE GENOMIC DNA]</scope>
    <source>
        <strain evidence="3">K1S02-23</strain>
    </source>
</reference>
<gene>
    <name evidence="2" type="ORF">D3878_18665</name>
</gene>
<proteinExistence type="predicted"/>
<dbReference type="Proteomes" id="UP000266327">
    <property type="component" value="Unassembled WGS sequence"/>
</dbReference>
<evidence type="ECO:0000259" key="1">
    <source>
        <dbReference type="Pfam" id="PF06283"/>
    </source>
</evidence>
<dbReference type="Gene3D" id="3.40.50.880">
    <property type="match status" value="1"/>
</dbReference>
<dbReference type="InterPro" id="IPR029062">
    <property type="entry name" value="Class_I_gatase-like"/>
</dbReference>
<feature type="domain" description="ThuA-like" evidence="1">
    <location>
        <begin position="18"/>
        <end position="204"/>
    </location>
</feature>
<accession>A0A3A3GM40</accession>
<dbReference type="AlphaFoldDB" id="A0A3A3GM40"/>
<dbReference type="PANTHER" id="PTHR40469:SF2">
    <property type="entry name" value="GALACTOSE-BINDING DOMAIN-LIKE SUPERFAMILY PROTEIN"/>
    <property type="match status" value="1"/>
</dbReference>
<sequence>MRLNCVLIAGGKWHDIDFARLELLKLLGEDENIRVRVFEDYSNLDAIRAADFLVTYTCDVIPSLEEQEALRDYVKQGGRWLALHGTNSILRFLENGSIDAPRWAPLFMETLGSMFLAHPPICSFTVSPTGVQHPMVEGIEPFEVVDELYLAEFYAPVEVLLDTEFEGTAGRFVENQWKKQRHPVLYLRQLEKGTIMYLTLGHCRGHHDLQPMVDYYPKVERCAWEQPIYYELLRRGLAWAKDSS</sequence>
<dbReference type="Pfam" id="PF06283">
    <property type="entry name" value="ThuA"/>
    <property type="match status" value="1"/>
</dbReference>
<dbReference type="EMBL" id="QYUQ01000002">
    <property type="protein sequence ID" value="RJG03366.1"/>
    <property type="molecule type" value="Genomic_DNA"/>
</dbReference>
<dbReference type="SUPFAM" id="SSF52317">
    <property type="entry name" value="Class I glutamine amidotransferase-like"/>
    <property type="match status" value="1"/>
</dbReference>
<dbReference type="PANTHER" id="PTHR40469">
    <property type="entry name" value="SECRETED GLYCOSYL HYDROLASE"/>
    <property type="match status" value="1"/>
</dbReference>
<name>A0A3A3GM40_9BURK</name>
<evidence type="ECO:0000313" key="3">
    <source>
        <dbReference type="Proteomes" id="UP000266327"/>
    </source>
</evidence>